<accession>A0AA39H759</accession>
<reference evidence="2" key="1">
    <citation type="submission" date="2023-06" db="EMBL/GenBank/DDBJ databases">
        <title>Genomic analysis of the entomopathogenic nematode Steinernema hermaphroditum.</title>
        <authorList>
            <person name="Schwarz E.M."/>
            <person name="Heppert J.K."/>
            <person name="Baniya A."/>
            <person name="Schwartz H.T."/>
            <person name="Tan C.-H."/>
            <person name="Antoshechkin I."/>
            <person name="Sternberg P.W."/>
            <person name="Goodrich-Blair H."/>
            <person name="Dillman A.R."/>
        </authorList>
    </citation>
    <scope>NUCLEOTIDE SEQUENCE</scope>
    <source>
        <strain evidence="2">PS9179</strain>
        <tissue evidence="2">Whole animal</tissue>
    </source>
</reference>
<evidence type="ECO:0000256" key="1">
    <source>
        <dbReference type="SAM" id="SignalP"/>
    </source>
</evidence>
<feature type="chain" id="PRO_5041303658" description="Invertebrate defensins family profile domain-containing protein" evidence="1">
    <location>
        <begin position="23"/>
        <end position="79"/>
    </location>
</feature>
<proteinExistence type="predicted"/>
<keyword evidence="3" id="KW-1185">Reference proteome</keyword>
<protein>
    <recommendedName>
        <fullName evidence="4">Invertebrate defensins family profile domain-containing protein</fullName>
    </recommendedName>
</protein>
<comment type="caution">
    <text evidence="2">The sequence shown here is derived from an EMBL/GenBank/DDBJ whole genome shotgun (WGS) entry which is preliminary data.</text>
</comment>
<evidence type="ECO:0008006" key="4">
    <source>
        <dbReference type="Google" id="ProtNLM"/>
    </source>
</evidence>
<gene>
    <name evidence="2" type="ORF">QR680_015278</name>
</gene>
<sequence length="79" mass="8630">MLPKFLLFTAFCSLLLIYTTHGAPTDKRLSPGEDLKSAGPLLLQEDCNSMTCTRHCSALVGHPCNCLCFSGACRCFCKQ</sequence>
<dbReference type="EMBL" id="JAUCMV010000004">
    <property type="protein sequence ID" value="KAK0400493.1"/>
    <property type="molecule type" value="Genomic_DNA"/>
</dbReference>
<feature type="signal peptide" evidence="1">
    <location>
        <begin position="1"/>
        <end position="22"/>
    </location>
</feature>
<evidence type="ECO:0000313" key="3">
    <source>
        <dbReference type="Proteomes" id="UP001175271"/>
    </source>
</evidence>
<evidence type="ECO:0000313" key="2">
    <source>
        <dbReference type="EMBL" id="KAK0400493.1"/>
    </source>
</evidence>
<organism evidence="2 3">
    <name type="scientific">Steinernema hermaphroditum</name>
    <dbReference type="NCBI Taxonomy" id="289476"/>
    <lineage>
        <taxon>Eukaryota</taxon>
        <taxon>Metazoa</taxon>
        <taxon>Ecdysozoa</taxon>
        <taxon>Nematoda</taxon>
        <taxon>Chromadorea</taxon>
        <taxon>Rhabditida</taxon>
        <taxon>Tylenchina</taxon>
        <taxon>Panagrolaimomorpha</taxon>
        <taxon>Strongyloidoidea</taxon>
        <taxon>Steinernematidae</taxon>
        <taxon>Steinernema</taxon>
    </lineage>
</organism>
<name>A0AA39H759_9BILA</name>
<dbReference type="Proteomes" id="UP001175271">
    <property type="component" value="Unassembled WGS sequence"/>
</dbReference>
<dbReference type="AlphaFoldDB" id="A0AA39H759"/>
<keyword evidence="1" id="KW-0732">Signal</keyword>